<evidence type="ECO:0000256" key="1">
    <source>
        <dbReference type="ARBA" id="ARBA00022679"/>
    </source>
</evidence>
<dbReference type="GO" id="GO:0016094">
    <property type="term" value="P:polyprenol biosynthetic process"/>
    <property type="evidence" value="ECO:0007669"/>
    <property type="project" value="TreeGrafter"/>
</dbReference>
<feature type="binding site" evidence="2">
    <location>
        <position position="207"/>
    </location>
    <ligand>
        <name>Mg(2+)</name>
        <dbReference type="ChEBI" id="CHEBI:18420"/>
    </ligand>
</feature>
<dbReference type="EC" id="2.5.1.-" evidence="2"/>
<feature type="binding site" evidence="2">
    <location>
        <begin position="69"/>
        <end position="71"/>
    </location>
    <ligand>
        <name>substrate</name>
    </ligand>
</feature>
<feature type="binding site" evidence="2">
    <location>
        <begin position="25"/>
        <end position="28"/>
    </location>
    <ligand>
        <name>substrate</name>
    </ligand>
</feature>
<dbReference type="NCBIfam" id="NF011405">
    <property type="entry name" value="PRK14830.1"/>
    <property type="match status" value="1"/>
</dbReference>
<dbReference type="EMBL" id="NOZQ01000085">
    <property type="protein sequence ID" value="OYD16112.1"/>
    <property type="molecule type" value="Genomic_DNA"/>
</dbReference>
<dbReference type="InterPro" id="IPR018520">
    <property type="entry name" value="UPP_synth-like_CS"/>
</dbReference>
<sequence length="240" mass="28130">MRLNIANYDIDKERLPRHIAIIMDGNGRWAKRRNLPRIEGHRQGVRRTRQLVETCGKLGVDYLTIFAFSIENWVRPEKEVKFLMNLFKEVIKDQVPDLVKNNVRIRFIGRFDRIPDDVMKSMRWAEEMTRDRSGLTLLVAISYGGRSEIIDAVKKIIKKGIPPHRIDEKTFCEFLYAPDVPSPDLLIRTSGECRVSNFLTYQTVYTELWITKTLWPDFTPALLLKAISDYEKRERRFGGV</sequence>
<gene>
    <name evidence="3" type="ORF">CH333_04240</name>
</gene>
<name>A0A235BV48_UNCW3</name>
<comment type="function">
    <text evidence="2">Catalyzes the condensation of isopentenyl diphosphate (IPP) with allylic pyrophosphates generating different type of terpenoids.</text>
</comment>
<dbReference type="CDD" id="cd00475">
    <property type="entry name" value="Cis_IPPS"/>
    <property type="match status" value="1"/>
</dbReference>
<reference evidence="3 4" key="1">
    <citation type="submission" date="2017-07" db="EMBL/GenBank/DDBJ databases">
        <title>Recovery of genomes from metagenomes via a dereplication, aggregation, and scoring strategy.</title>
        <authorList>
            <person name="Sieber C.M."/>
            <person name="Probst A.J."/>
            <person name="Sharrar A."/>
            <person name="Thomas B.C."/>
            <person name="Hess M."/>
            <person name="Tringe S.G."/>
            <person name="Banfield J.F."/>
        </authorList>
    </citation>
    <scope>NUCLEOTIDE SEQUENCE [LARGE SCALE GENOMIC DNA]</scope>
    <source>
        <strain evidence="3">JGI_Cruoil_03_44_89</strain>
    </source>
</reference>
<organism evidence="3 4">
    <name type="scientific">candidate division WOR-3 bacterium JGI_Cruoil_03_44_89</name>
    <dbReference type="NCBI Taxonomy" id="1973748"/>
    <lineage>
        <taxon>Bacteria</taxon>
        <taxon>Bacteria division WOR-3</taxon>
    </lineage>
</organism>
<dbReference type="InterPro" id="IPR036424">
    <property type="entry name" value="UPP_synth-like_sf"/>
</dbReference>
<dbReference type="InterPro" id="IPR001441">
    <property type="entry name" value="UPP_synth-like"/>
</dbReference>
<dbReference type="GO" id="GO:0000287">
    <property type="term" value="F:magnesium ion binding"/>
    <property type="evidence" value="ECO:0007669"/>
    <property type="project" value="UniProtKB-UniRule"/>
</dbReference>
<feature type="binding site" evidence="2">
    <location>
        <position position="37"/>
    </location>
    <ligand>
        <name>substrate</name>
    </ligand>
</feature>
<proteinExistence type="inferred from homology"/>
<dbReference type="AlphaFoldDB" id="A0A235BV48"/>
<feature type="binding site" evidence="2">
    <location>
        <position position="73"/>
    </location>
    <ligand>
        <name>substrate</name>
    </ligand>
</feature>
<evidence type="ECO:0000313" key="4">
    <source>
        <dbReference type="Proteomes" id="UP000215215"/>
    </source>
</evidence>
<comment type="caution">
    <text evidence="3">The sequence shown here is derived from an EMBL/GenBank/DDBJ whole genome shotgun (WGS) entry which is preliminary data.</text>
</comment>
<keyword evidence="2" id="KW-0460">Magnesium</keyword>
<evidence type="ECO:0000313" key="3">
    <source>
        <dbReference type="EMBL" id="OYD16112.1"/>
    </source>
</evidence>
<dbReference type="Gene3D" id="3.40.1180.10">
    <property type="entry name" value="Decaprenyl diphosphate synthase-like"/>
    <property type="match status" value="1"/>
</dbReference>
<feature type="binding site" evidence="2">
    <location>
        <position position="41"/>
    </location>
    <ligand>
        <name>substrate</name>
    </ligand>
</feature>
<dbReference type="GO" id="GO:0045547">
    <property type="term" value="F:ditrans,polycis-polyprenyl diphosphate synthase [(2E,6E)-farnesyl diphosphate specific] activity"/>
    <property type="evidence" value="ECO:0007669"/>
    <property type="project" value="TreeGrafter"/>
</dbReference>
<dbReference type="PANTHER" id="PTHR10291">
    <property type="entry name" value="DEHYDRODOLICHYL DIPHOSPHATE SYNTHASE FAMILY MEMBER"/>
    <property type="match status" value="1"/>
</dbReference>
<dbReference type="NCBIfam" id="TIGR00055">
    <property type="entry name" value="uppS"/>
    <property type="match status" value="1"/>
</dbReference>
<keyword evidence="2" id="KW-0479">Metal-binding</keyword>
<accession>A0A235BV48</accession>
<protein>
    <recommendedName>
        <fullName evidence="2">Isoprenyl transferase</fullName>
        <ecNumber evidence="2">2.5.1.-</ecNumber>
    </recommendedName>
</protein>
<feature type="active site" description="Proton acceptor" evidence="2">
    <location>
        <position position="72"/>
    </location>
</feature>
<evidence type="ECO:0000256" key="2">
    <source>
        <dbReference type="HAMAP-Rule" id="MF_01139"/>
    </source>
</evidence>
<feature type="binding site" evidence="2">
    <location>
        <begin position="194"/>
        <end position="196"/>
    </location>
    <ligand>
        <name>substrate</name>
    </ligand>
</feature>
<feature type="binding site" evidence="2">
    <location>
        <position position="24"/>
    </location>
    <ligand>
        <name>Mg(2+)</name>
        <dbReference type="ChEBI" id="CHEBI:18420"/>
    </ligand>
</feature>
<comment type="subunit">
    <text evidence="2">Homodimer.</text>
</comment>
<comment type="cofactor">
    <cofactor evidence="2">
        <name>Mg(2+)</name>
        <dbReference type="ChEBI" id="CHEBI:18420"/>
    </cofactor>
    <text evidence="2">Binds 2 magnesium ions per subunit.</text>
</comment>
<dbReference type="HAMAP" id="MF_01139">
    <property type="entry name" value="ISPT"/>
    <property type="match status" value="1"/>
</dbReference>
<feature type="binding site" evidence="2">
    <location>
        <position position="29"/>
    </location>
    <ligand>
        <name>substrate</name>
    </ligand>
</feature>
<comment type="similarity">
    <text evidence="2">Belongs to the UPP synthase family.</text>
</comment>
<keyword evidence="1 2" id="KW-0808">Transferase</keyword>
<feature type="active site" evidence="2">
    <location>
        <position position="24"/>
    </location>
</feature>
<dbReference type="Proteomes" id="UP000215215">
    <property type="component" value="Unassembled WGS sequence"/>
</dbReference>
<dbReference type="SUPFAM" id="SSF64005">
    <property type="entry name" value="Undecaprenyl diphosphate synthase"/>
    <property type="match status" value="1"/>
</dbReference>
<dbReference type="PROSITE" id="PS01066">
    <property type="entry name" value="UPP_SYNTHASE"/>
    <property type="match status" value="1"/>
</dbReference>
<feature type="binding site" evidence="2">
    <location>
        <position position="75"/>
    </location>
    <ligand>
        <name>substrate</name>
    </ligand>
</feature>
<dbReference type="Pfam" id="PF01255">
    <property type="entry name" value="Prenyltransf"/>
    <property type="match status" value="1"/>
</dbReference>
<dbReference type="FunFam" id="3.40.1180.10:FF:000001">
    <property type="entry name" value="(2E,6E)-farnesyl-diphosphate-specific ditrans,polycis-undecaprenyl-diphosphate synthase"/>
    <property type="match status" value="1"/>
</dbReference>
<feature type="binding site" evidence="2">
    <location>
        <position position="188"/>
    </location>
    <ligand>
        <name>substrate</name>
    </ligand>
</feature>
<dbReference type="PANTHER" id="PTHR10291:SF0">
    <property type="entry name" value="DEHYDRODOLICHYL DIPHOSPHATE SYNTHASE 2"/>
    <property type="match status" value="1"/>
</dbReference>